<dbReference type="AlphaFoldDB" id="A0A0C3BZV4"/>
<dbReference type="EMBL" id="KN831800">
    <property type="protein sequence ID" value="KIM36976.1"/>
    <property type="molecule type" value="Genomic_DNA"/>
</dbReference>
<dbReference type="Proteomes" id="UP000053424">
    <property type="component" value="Unassembled WGS sequence"/>
</dbReference>
<accession>A0A0C3BZV4</accession>
<protein>
    <submittedName>
        <fullName evidence="1">Uncharacterized protein</fullName>
    </submittedName>
</protein>
<organism evidence="1 2">
    <name type="scientific">Hebeloma cylindrosporum</name>
    <dbReference type="NCBI Taxonomy" id="76867"/>
    <lineage>
        <taxon>Eukaryota</taxon>
        <taxon>Fungi</taxon>
        <taxon>Dikarya</taxon>
        <taxon>Basidiomycota</taxon>
        <taxon>Agaricomycotina</taxon>
        <taxon>Agaricomycetes</taxon>
        <taxon>Agaricomycetidae</taxon>
        <taxon>Agaricales</taxon>
        <taxon>Agaricineae</taxon>
        <taxon>Hymenogastraceae</taxon>
        <taxon>Hebeloma</taxon>
    </lineage>
</organism>
<keyword evidence="2" id="KW-1185">Reference proteome</keyword>
<dbReference type="HOGENOM" id="CLU_1635608_0_0_1"/>
<reference evidence="1 2" key="1">
    <citation type="submission" date="2014-04" db="EMBL/GenBank/DDBJ databases">
        <authorList>
            <consortium name="DOE Joint Genome Institute"/>
            <person name="Kuo A."/>
            <person name="Gay G."/>
            <person name="Dore J."/>
            <person name="Kohler A."/>
            <person name="Nagy L.G."/>
            <person name="Floudas D."/>
            <person name="Copeland A."/>
            <person name="Barry K.W."/>
            <person name="Cichocki N."/>
            <person name="Veneault-Fourrey C."/>
            <person name="LaButti K."/>
            <person name="Lindquist E.A."/>
            <person name="Lipzen A."/>
            <person name="Lundell T."/>
            <person name="Morin E."/>
            <person name="Murat C."/>
            <person name="Sun H."/>
            <person name="Tunlid A."/>
            <person name="Henrissat B."/>
            <person name="Grigoriev I.V."/>
            <person name="Hibbett D.S."/>
            <person name="Martin F."/>
            <person name="Nordberg H.P."/>
            <person name="Cantor M.N."/>
            <person name="Hua S.X."/>
        </authorList>
    </citation>
    <scope>NUCLEOTIDE SEQUENCE [LARGE SCALE GENOMIC DNA]</scope>
    <source>
        <strain evidence="2">h7</strain>
    </source>
</reference>
<gene>
    <name evidence="1" type="ORF">M413DRAFT_279957</name>
</gene>
<name>A0A0C3BZV4_HEBCY</name>
<proteinExistence type="predicted"/>
<reference evidence="2" key="2">
    <citation type="submission" date="2015-01" db="EMBL/GenBank/DDBJ databases">
        <title>Evolutionary Origins and Diversification of the Mycorrhizal Mutualists.</title>
        <authorList>
            <consortium name="DOE Joint Genome Institute"/>
            <consortium name="Mycorrhizal Genomics Consortium"/>
            <person name="Kohler A."/>
            <person name="Kuo A."/>
            <person name="Nagy L.G."/>
            <person name="Floudas D."/>
            <person name="Copeland A."/>
            <person name="Barry K.W."/>
            <person name="Cichocki N."/>
            <person name="Veneault-Fourrey C."/>
            <person name="LaButti K."/>
            <person name="Lindquist E.A."/>
            <person name="Lipzen A."/>
            <person name="Lundell T."/>
            <person name="Morin E."/>
            <person name="Murat C."/>
            <person name="Riley R."/>
            <person name="Ohm R."/>
            <person name="Sun H."/>
            <person name="Tunlid A."/>
            <person name="Henrissat B."/>
            <person name="Grigoriev I.V."/>
            <person name="Hibbett D.S."/>
            <person name="Martin F."/>
        </authorList>
    </citation>
    <scope>NUCLEOTIDE SEQUENCE [LARGE SCALE GENOMIC DNA]</scope>
    <source>
        <strain evidence="2">h7</strain>
    </source>
</reference>
<dbReference type="OrthoDB" id="3070770at2759"/>
<sequence length="162" mass="18230">MWRAFRKRLAPPMASGMPAIPPTSVHISSLSVQSLSTAPTSSPILRLSQELLDGIIDAVAILDIEEDYYDGGFPSICACSLVFRGFLSQSRWHLFSKISIGCLAHVQETVSRSLERIKSLYYIMKRNPQIVAYIQELTLKTAPGNNTWITEDPYFRRILARL</sequence>
<evidence type="ECO:0000313" key="1">
    <source>
        <dbReference type="EMBL" id="KIM36976.1"/>
    </source>
</evidence>
<evidence type="ECO:0000313" key="2">
    <source>
        <dbReference type="Proteomes" id="UP000053424"/>
    </source>
</evidence>